<dbReference type="AlphaFoldDB" id="A0A327YQB5"/>
<keyword evidence="1 4" id="KW-0808">Transferase</keyword>
<dbReference type="InterPro" id="IPR027791">
    <property type="entry name" value="Galactosyl_T_C"/>
</dbReference>
<evidence type="ECO:0000256" key="1">
    <source>
        <dbReference type="ARBA" id="ARBA00022679"/>
    </source>
</evidence>
<gene>
    <name evidence="4" type="ORF">B0I03_104227</name>
</gene>
<reference evidence="4 5" key="1">
    <citation type="submission" date="2018-06" db="EMBL/GenBank/DDBJ databases">
        <title>Genomic Encyclopedia of Type Strains, Phase III (KMG-III): the genomes of soil and plant-associated and newly described type strains.</title>
        <authorList>
            <person name="Whitman W."/>
        </authorList>
    </citation>
    <scope>NUCLEOTIDE SEQUENCE [LARGE SCALE GENOMIC DNA]</scope>
    <source>
        <strain evidence="4 5">CGMCC 1.12398</strain>
    </source>
</reference>
<dbReference type="Pfam" id="PF00535">
    <property type="entry name" value="Glycos_transf_2"/>
    <property type="match status" value="1"/>
</dbReference>
<dbReference type="OrthoDB" id="6717394at2"/>
<comment type="caution">
    <text evidence="4">The sequence shown here is derived from an EMBL/GenBank/DDBJ whole genome shotgun (WGS) entry which is preliminary data.</text>
</comment>
<dbReference type="GO" id="GO:0016740">
    <property type="term" value="F:transferase activity"/>
    <property type="evidence" value="ECO:0007669"/>
    <property type="project" value="UniProtKB-KW"/>
</dbReference>
<dbReference type="SUPFAM" id="SSF53448">
    <property type="entry name" value="Nucleotide-diphospho-sugar transferases"/>
    <property type="match status" value="1"/>
</dbReference>
<evidence type="ECO:0000313" key="5">
    <source>
        <dbReference type="Proteomes" id="UP000249620"/>
    </source>
</evidence>
<dbReference type="Gene3D" id="3.90.550.10">
    <property type="entry name" value="Spore Coat Polysaccharide Biosynthesis Protein SpsA, Chain A"/>
    <property type="match status" value="1"/>
</dbReference>
<dbReference type="EMBL" id="QLMI01000004">
    <property type="protein sequence ID" value="RAK22701.1"/>
    <property type="molecule type" value="Genomic_DNA"/>
</dbReference>
<dbReference type="PANTHER" id="PTHR43685">
    <property type="entry name" value="GLYCOSYLTRANSFERASE"/>
    <property type="match status" value="1"/>
</dbReference>
<dbReference type="PANTHER" id="PTHR43685:SF2">
    <property type="entry name" value="GLYCOSYLTRANSFERASE 2-LIKE DOMAIN-CONTAINING PROTEIN"/>
    <property type="match status" value="1"/>
</dbReference>
<protein>
    <submittedName>
        <fullName evidence="4">Glycosyl transferase family 2</fullName>
    </submittedName>
</protein>
<dbReference type="Pfam" id="PF02709">
    <property type="entry name" value="Glyco_transf_7C"/>
    <property type="match status" value="1"/>
</dbReference>
<keyword evidence="5" id="KW-1185">Reference proteome</keyword>
<dbReference type="RefSeq" id="WP_111566915.1">
    <property type="nucleotide sequence ID" value="NZ_QLMI01000004.1"/>
</dbReference>
<accession>A0A327YQB5</accession>
<feature type="domain" description="Glycosyltransferase 2-like" evidence="2">
    <location>
        <begin position="5"/>
        <end position="107"/>
    </location>
</feature>
<dbReference type="InterPro" id="IPR050834">
    <property type="entry name" value="Glycosyltransf_2"/>
</dbReference>
<dbReference type="InterPro" id="IPR029044">
    <property type="entry name" value="Nucleotide-diphossugar_trans"/>
</dbReference>
<evidence type="ECO:0000313" key="4">
    <source>
        <dbReference type="EMBL" id="RAK22701.1"/>
    </source>
</evidence>
<dbReference type="Proteomes" id="UP000249620">
    <property type="component" value="Unassembled WGS sequence"/>
</dbReference>
<evidence type="ECO:0000259" key="2">
    <source>
        <dbReference type="Pfam" id="PF00535"/>
    </source>
</evidence>
<proteinExistence type="predicted"/>
<organism evidence="4 5">
    <name type="scientific">Flavobacterium aquaticum</name>
    <dbReference type="NCBI Taxonomy" id="1236486"/>
    <lineage>
        <taxon>Bacteria</taxon>
        <taxon>Pseudomonadati</taxon>
        <taxon>Bacteroidota</taxon>
        <taxon>Flavobacteriia</taxon>
        <taxon>Flavobacteriales</taxon>
        <taxon>Flavobacteriaceae</taxon>
        <taxon>Flavobacterium</taxon>
    </lineage>
</organism>
<dbReference type="InterPro" id="IPR001173">
    <property type="entry name" value="Glyco_trans_2-like"/>
</dbReference>
<sequence length="357" mass="41681">MITLVLTNRNRDIRIIKNCLDSLQNQSDIDFEWFLVDYGSNETYLNELNALVLKYPQIQFISCPTSGQLWSKCRSINIALQKATQPYFVVGDIDLIFHPNYIQTLKSVANPTIVHYFQYGFLSETESVKKQSFEDFKVDFKGGKDVTGNTMFPTASLKSVNGFDEFYQGWGAEDTDAHIRMQNLGLQVVFYEEQILVKHQWHPKAYRSKKSTHPYHSQLERINHAYMIQTQNNKRTVVNQYQNWGQLTHDADYQKLQFPEKKIIISSSSLQVNALLAQLKNFKNEVIQVEIHDLSKAEKNKNRIKRILGKKALPFYEMENVNNLVLEEIIKNYRNCPYHYSFNRQTNTIVLVINFVA</sequence>
<name>A0A327YQB5_9FLAO</name>
<feature type="domain" description="Galactosyltransferase C-terminal" evidence="3">
    <location>
        <begin position="132"/>
        <end position="193"/>
    </location>
</feature>
<evidence type="ECO:0000259" key="3">
    <source>
        <dbReference type="Pfam" id="PF02709"/>
    </source>
</evidence>